<dbReference type="AlphaFoldDB" id="A0AA37HAC0"/>
<feature type="compositionally biased region" description="Pro residues" evidence="1">
    <location>
        <begin position="130"/>
        <end position="146"/>
    </location>
</feature>
<comment type="caution">
    <text evidence="3">The sequence shown here is derived from an EMBL/GenBank/DDBJ whole genome shotgun (WGS) entry which is preliminary data.</text>
</comment>
<dbReference type="PANTHER" id="PTHR36505:SF1">
    <property type="entry name" value="BLR1072 PROTEIN"/>
    <property type="match status" value="1"/>
</dbReference>
<reference evidence="3" key="2">
    <citation type="submission" date="2021-08" db="EMBL/GenBank/DDBJ databases">
        <authorList>
            <person name="Tani A."/>
            <person name="Ola A."/>
            <person name="Ogura Y."/>
            <person name="Katsura K."/>
            <person name="Hayashi T."/>
        </authorList>
    </citation>
    <scope>NUCLEOTIDE SEQUENCE</scope>
    <source>
        <strain evidence="3">JCM 32048</strain>
    </source>
</reference>
<evidence type="ECO:0000313" key="4">
    <source>
        <dbReference type="Proteomes" id="UP001055286"/>
    </source>
</evidence>
<feature type="compositionally biased region" description="Basic and acidic residues" evidence="1">
    <location>
        <begin position="1"/>
        <end position="10"/>
    </location>
</feature>
<evidence type="ECO:0000259" key="2">
    <source>
        <dbReference type="Pfam" id="PF05239"/>
    </source>
</evidence>
<gene>
    <name evidence="3" type="ORF">MPEAHAMD_2341</name>
</gene>
<evidence type="ECO:0000313" key="3">
    <source>
        <dbReference type="EMBL" id="GJD62189.1"/>
    </source>
</evidence>
<sequence length="312" mass="31400">MSARRLDRGGDAPARLPLPPRPHNFAAFVPHPDRSPAEPPAAVSSWMRHVTLREARLPGNLPRNLLGTARTILTAVAALCTVTAAHAQQGSTPAEAQKPPAAPAPTAPAPAAPAAQAPAAQPPAAQAPANQPPANPAPSNPAPAPAPAAQAPAIPPGTPATVLDTQDYDGVLGKPVRSAAGEDMGRIIDIIVDKDGRPRAAIIDFGGFLGVGSRKIAVDWRALYFSADNKPGRAVLQLNRNQVRVSPEYKPGDPIVVLGPAGPVPAPASAPAPAAPAPATPAPATPAPNAAAPAAPPAPAPDEAAARNPPDK</sequence>
<dbReference type="Gene3D" id="2.30.30.240">
    <property type="entry name" value="PRC-barrel domain"/>
    <property type="match status" value="1"/>
</dbReference>
<keyword evidence="4" id="KW-1185">Reference proteome</keyword>
<reference evidence="3" key="1">
    <citation type="journal article" date="2016" name="Front. Microbiol.">
        <title>Genome Sequence of the Piezophilic, Mesophilic Sulfate-Reducing Bacterium Desulfovibrio indicus J2T.</title>
        <authorList>
            <person name="Cao J."/>
            <person name="Maignien L."/>
            <person name="Shao Z."/>
            <person name="Alain K."/>
            <person name="Jebbar M."/>
        </authorList>
    </citation>
    <scope>NUCLEOTIDE SEQUENCE</scope>
    <source>
        <strain evidence="3">JCM 32048</strain>
    </source>
</reference>
<feature type="compositionally biased region" description="Low complexity" evidence="1">
    <location>
        <begin position="112"/>
        <end position="129"/>
    </location>
</feature>
<dbReference type="Proteomes" id="UP001055286">
    <property type="component" value="Unassembled WGS sequence"/>
</dbReference>
<feature type="region of interest" description="Disordered" evidence="1">
    <location>
        <begin position="1"/>
        <end position="42"/>
    </location>
</feature>
<feature type="compositionally biased region" description="Pro residues" evidence="1">
    <location>
        <begin position="100"/>
        <end position="111"/>
    </location>
</feature>
<evidence type="ECO:0000256" key="1">
    <source>
        <dbReference type="SAM" id="MobiDB-lite"/>
    </source>
</evidence>
<dbReference type="SUPFAM" id="SSF50346">
    <property type="entry name" value="PRC-barrel domain"/>
    <property type="match status" value="1"/>
</dbReference>
<dbReference type="InterPro" id="IPR011033">
    <property type="entry name" value="PRC_barrel-like_sf"/>
</dbReference>
<dbReference type="InterPro" id="IPR027275">
    <property type="entry name" value="PRC-brl_dom"/>
</dbReference>
<accession>A0AA37HAC0</accession>
<name>A0AA37HAC0_9HYPH</name>
<feature type="region of interest" description="Disordered" evidence="1">
    <location>
        <begin position="262"/>
        <end position="312"/>
    </location>
</feature>
<feature type="region of interest" description="Disordered" evidence="1">
    <location>
        <begin position="90"/>
        <end position="166"/>
    </location>
</feature>
<organism evidence="3 4">
    <name type="scientific">Methylobacterium frigidaeris</name>
    <dbReference type="NCBI Taxonomy" id="2038277"/>
    <lineage>
        <taxon>Bacteria</taxon>
        <taxon>Pseudomonadati</taxon>
        <taxon>Pseudomonadota</taxon>
        <taxon>Alphaproteobacteria</taxon>
        <taxon>Hyphomicrobiales</taxon>
        <taxon>Methylobacteriaceae</taxon>
        <taxon>Methylobacterium</taxon>
    </lineage>
</organism>
<feature type="compositionally biased region" description="Low complexity" evidence="1">
    <location>
        <begin position="301"/>
        <end position="312"/>
    </location>
</feature>
<protein>
    <recommendedName>
        <fullName evidence="2">PRC-barrel domain-containing protein</fullName>
    </recommendedName>
</protein>
<dbReference type="Pfam" id="PF05239">
    <property type="entry name" value="PRC"/>
    <property type="match status" value="1"/>
</dbReference>
<proteinExistence type="predicted"/>
<dbReference type="PANTHER" id="PTHR36505">
    <property type="entry name" value="BLR1072 PROTEIN"/>
    <property type="match status" value="1"/>
</dbReference>
<dbReference type="EMBL" id="BPQJ01000009">
    <property type="protein sequence ID" value="GJD62189.1"/>
    <property type="molecule type" value="Genomic_DNA"/>
</dbReference>
<feature type="domain" description="PRC-barrel" evidence="2">
    <location>
        <begin position="171"/>
        <end position="225"/>
    </location>
</feature>
<feature type="compositionally biased region" description="Low complexity" evidence="1">
    <location>
        <begin position="90"/>
        <end position="99"/>
    </location>
</feature>
<feature type="compositionally biased region" description="Pro residues" evidence="1">
    <location>
        <begin position="262"/>
        <end position="286"/>
    </location>
</feature>